<evidence type="ECO:0000313" key="1">
    <source>
        <dbReference type="EMBL" id="XRI73167.1"/>
    </source>
</evidence>
<keyword evidence="2" id="KW-1185">Reference proteome</keyword>
<reference evidence="1 2" key="1">
    <citation type="journal article" date="2021" name="ISME J.">
        <title>Genomic evolution of the class Acidithiobacillia: deep-branching Proteobacteria living in extreme acidic conditions.</title>
        <authorList>
            <person name="Moya-Beltran A."/>
            <person name="Beard S."/>
            <person name="Rojas-Villalobos C."/>
            <person name="Issotta F."/>
            <person name="Gallardo Y."/>
            <person name="Ulloa R."/>
            <person name="Giaveno A."/>
            <person name="Degli Esposti M."/>
            <person name="Johnson D.B."/>
            <person name="Quatrini R."/>
        </authorList>
    </citation>
    <scope>NUCLEOTIDE SEQUENCE [LARGE SCALE GENOMIC DNA]</scope>
    <source>
        <strain evidence="1 2">GG1-14</strain>
    </source>
</reference>
<protein>
    <submittedName>
        <fullName evidence="1">Uncharacterized protein</fullName>
    </submittedName>
</protein>
<dbReference type="EMBL" id="CP127526">
    <property type="protein sequence ID" value="XRI73167.1"/>
    <property type="molecule type" value="Genomic_DNA"/>
</dbReference>
<dbReference type="Proteomes" id="UP001195965">
    <property type="component" value="Chromosome"/>
</dbReference>
<evidence type="ECO:0000313" key="2">
    <source>
        <dbReference type="Proteomes" id="UP001195965"/>
    </source>
</evidence>
<proteinExistence type="predicted"/>
<name>A0ACD5HDT0_9PROT</name>
<organism evidence="1 2">
    <name type="scientific">Acidithiobacillus montserratensis</name>
    <dbReference type="NCBI Taxonomy" id="2729135"/>
    <lineage>
        <taxon>Bacteria</taxon>
        <taxon>Pseudomonadati</taxon>
        <taxon>Pseudomonadota</taxon>
        <taxon>Acidithiobacillia</taxon>
        <taxon>Acidithiobacillales</taxon>
        <taxon>Acidithiobacillaceae</taxon>
        <taxon>Acidithiobacillus</taxon>
    </lineage>
</organism>
<accession>A0ACD5HDT0</accession>
<gene>
    <name evidence="1" type="ORF">HHS34_012050</name>
</gene>
<sequence length="168" mass="18524">MTKRPEKSSRIRFAWALGAVIVLYGVLSILLSVHVIDQQSSARTDLYAALETIDQLHREAMASASSADARNAIARAWQDHRAFAATSPQQAQLIADQLITRLNQEYPHPACGQTRPAFVAAAALPKQRACMVAVGVKHHQVRVTGYDTQGMPMDNFYEFLYAPTGRSD</sequence>